<dbReference type="Proteomes" id="UP000780801">
    <property type="component" value="Unassembled WGS sequence"/>
</dbReference>
<dbReference type="EMBL" id="JAABOA010002729">
    <property type="protein sequence ID" value="KAF9579475.1"/>
    <property type="molecule type" value="Genomic_DNA"/>
</dbReference>
<dbReference type="AlphaFoldDB" id="A0A9P6KC97"/>
<dbReference type="PROSITE" id="PS00893">
    <property type="entry name" value="NUDIX_BOX"/>
    <property type="match status" value="1"/>
</dbReference>
<dbReference type="GO" id="GO:0010945">
    <property type="term" value="F:coenzyme A diphosphatase activity"/>
    <property type="evidence" value="ECO:0007669"/>
    <property type="project" value="InterPro"/>
</dbReference>
<dbReference type="Gene3D" id="3.90.79.10">
    <property type="entry name" value="Nucleoside Triphosphate Pyrophosphohydrolase"/>
    <property type="match status" value="1"/>
</dbReference>
<dbReference type="PANTHER" id="PTHR12992">
    <property type="entry name" value="NUDIX HYDROLASE"/>
    <property type="match status" value="1"/>
</dbReference>
<dbReference type="Pfam" id="PF00293">
    <property type="entry name" value="NUDIX"/>
    <property type="match status" value="1"/>
</dbReference>
<dbReference type="OrthoDB" id="77989at2759"/>
<name>A0A9P6KC97_9FUNG</name>
<dbReference type="SUPFAM" id="SSF55811">
    <property type="entry name" value="Nudix"/>
    <property type="match status" value="1"/>
</dbReference>
<dbReference type="PROSITE" id="PS51462">
    <property type="entry name" value="NUDIX"/>
    <property type="match status" value="1"/>
</dbReference>
<accession>A0A9P6KC97</accession>
<protein>
    <recommendedName>
        <fullName evidence="2">Nudix hydrolase domain-containing protein</fullName>
    </recommendedName>
</protein>
<dbReference type="InterPro" id="IPR000086">
    <property type="entry name" value="NUDIX_hydrolase_dom"/>
</dbReference>
<proteinExistence type="predicted"/>
<comment type="caution">
    <text evidence="3">The sequence shown here is derived from an EMBL/GenBank/DDBJ whole genome shotgun (WGS) entry which is preliminary data.</text>
</comment>
<dbReference type="InterPro" id="IPR020084">
    <property type="entry name" value="NUDIX_hydrolase_CS"/>
</dbReference>
<evidence type="ECO:0000256" key="1">
    <source>
        <dbReference type="ARBA" id="ARBA00022801"/>
    </source>
</evidence>
<keyword evidence="1" id="KW-0378">Hydrolase</keyword>
<evidence type="ECO:0000259" key="2">
    <source>
        <dbReference type="PROSITE" id="PS51462"/>
    </source>
</evidence>
<gene>
    <name evidence="3" type="ORF">BGW38_004248</name>
</gene>
<evidence type="ECO:0000313" key="4">
    <source>
        <dbReference type="Proteomes" id="UP000780801"/>
    </source>
</evidence>
<reference evidence="3" key="1">
    <citation type="journal article" date="2020" name="Fungal Divers.">
        <title>Resolving the Mortierellaceae phylogeny through synthesis of multi-gene phylogenetics and phylogenomics.</title>
        <authorList>
            <person name="Vandepol N."/>
            <person name="Liber J."/>
            <person name="Desiro A."/>
            <person name="Na H."/>
            <person name="Kennedy M."/>
            <person name="Barry K."/>
            <person name="Grigoriev I.V."/>
            <person name="Miller A.N."/>
            <person name="O'Donnell K."/>
            <person name="Stajich J.E."/>
            <person name="Bonito G."/>
        </authorList>
    </citation>
    <scope>NUCLEOTIDE SEQUENCE</scope>
    <source>
        <strain evidence="3">KOD1015</strain>
    </source>
</reference>
<dbReference type="CDD" id="cd03426">
    <property type="entry name" value="NUDIX_CoAse_Nudt7"/>
    <property type="match status" value="1"/>
</dbReference>
<feature type="domain" description="Nudix hydrolase" evidence="2">
    <location>
        <begin position="28"/>
        <end position="204"/>
    </location>
</feature>
<sequence length="392" mass="45052">MTREIEALASIINSMGPPIKVPSHPPKYRRAAVAIIIRIRPDSRNSALLEGRQIQALDHPDSLDEFFAQSWVQTGTPEVLFIERATRTTDRWSGHVALPGGKQELHEDDQDTAVRETLEEIGLDLSDPTQYRCVGQLDDRELWASFGRIFLMVLSPFVFIQLSPNTPALQPQPDEVASVHWEPLSLFLDQLESPGWTPMVINLTSKLAPKLSKTMLRGAFGTISLHAIEMPYQPEFVVRKRIETEEMIKAVVDFQPSWDPNHPPLRLWGLTLQMMADLFELRNGPVQMHKFRPNWDTRRMKKRLDGGFLPRFSLMGMDFWVRFMLRINLWQSIKNKSETSSRVGSWESYFRLVRRAFILALLSRAAILALLVKYLREPVLRLIKSTLSKTLT</sequence>
<dbReference type="InterPro" id="IPR015797">
    <property type="entry name" value="NUDIX_hydrolase-like_dom_sf"/>
</dbReference>
<evidence type="ECO:0000313" key="3">
    <source>
        <dbReference type="EMBL" id="KAF9579475.1"/>
    </source>
</evidence>
<dbReference type="PANTHER" id="PTHR12992:SF44">
    <property type="entry name" value="NUDIX HYDROLASE DOMAIN-CONTAINING PROTEIN"/>
    <property type="match status" value="1"/>
</dbReference>
<organism evidence="3 4">
    <name type="scientific">Lunasporangiospora selenospora</name>
    <dbReference type="NCBI Taxonomy" id="979761"/>
    <lineage>
        <taxon>Eukaryota</taxon>
        <taxon>Fungi</taxon>
        <taxon>Fungi incertae sedis</taxon>
        <taxon>Mucoromycota</taxon>
        <taxon>Mortierellomycotina</taxon>
        <taxon>Mortierellomycetes</taxon>
        <taxon>Mortierellales</taxon>
        <taxon>Mortierellaceae</taxon>
        <taxon>Lunasporangiospora</taxon>
    </lineage>
</organism>
<dbReference type="InterPro" id="IPR045121">
    <property type="entry name" value="CoAse"/>
</dbReference>
<keyword evidence="4" id="KW-1185">Reference proteome</keyword>